<evidence type="ECO:0000313" key="12">
    <source>
        <dbReference type="Proteomes" id="UP000535838"/>
    </source>
</evidence>
<dbReference type="SUPFAM" id="SSF55874">
    <property type="entry name" value="ATPase domain of HSP90 chaperone/DNA topoisomerase II/histidine kinase"/>
    <property type="match status" value="1"/>
</dbReference>
<reference evidence="11 12" key="1">
    <citation type="submission" date="2020-08" db="EMBL/GenBank/DDBJ databases">
        <title>Cohnella phylogeny.</title>
        <authorList>
            <person name="Dunlap C."/>
        </authorList>
    </citation>
    <scope>NUCLEOTIDE SEQUENCE [LARGE SCALE GENOMIC DNA]</scope>
    <source>
        <strain evidence="11 12">DSM 25241</strain>
    </source>
</reference>
<dbReference type="AlphaFoldDB" id="A0A841T7E1"/>
<feature type="transmembrane region" description="Helical" evidence="9">
    <location>
        <begin position="204"/>
        <end position="225"/>
    </location>
</feature>
<dbReference type="Gene3D" id="1.10.287.130">
    <property type="match status" value="1"/>
</dbReference>
<feature type="domain" description="Histidine kinase" evidence="10">
    <location>
        <begin position="366"/>
        <end position="584"/>
    </location>
</feature>
<dbReference type="InterPro" id="IPR031621">
    <property type="entry name" value="HisKA_7TM"/>
</dbReference>
<feature type="transmembrane region" description="Helical" evidence="9">
    <location>
        <begin position="179"/>
        <end position="198"/>
    </location>
</feature>
<evidence type="ECO:0000256" key="3">
    <source>
        <dbReference type="ARBA" id="ARBA00022553"/>
    </source>
</evidence>
<dbReference type="RefSeq" id="WP_185122966.1">
    <property type="nucleotide sequence ID" value="NZ_JACJVQ010000024.1"/>
</dbReference>
<keyword evidence="4" id="KW-0808">Transferase</keyword>
<evidence type="ECO:0000256" key="1">
    <source>
        <dbReference type="ARBA" id="ARBA00000085"/>
    </source>
</evidence>
<dbReference type="InterPro" id="IPR036097">
    <property type="entry name" value="HisK_dim/P_sf"/>
</dbReference>
<feature type="transmembrane region" description="Helical" evidence="9">
    <location>
        <begin position="33"/>
        <end position="53"/>
    </location>
</feature>
<feature type="transmembrane region" description="Helical" evidence="9">
    <location>
        <begin position="6"/>
        <end position="26"/>
    </location>
</feature>
<dbReference type="Pfam" id="PF16927">
    <property type="entry name" value="HisKA_7TM"/>
    <property type="match status" value="1"/>
</dbReference>
<dbReference type="Pfam" id="PF13188">
    <property type="entry name" value="PAS_8"/>
    <property type="match status" value="1"/>
</dbReference>
<comment type="caution">
    <text evidence="11">The sequence shown here is derived from an EMBL/GenBank/DDBJ whole genome shotgun (WGS) entry which is preliminary data.</text>
</comment>
<dbReference type="Proteomes" id="UP000535838">
    <property type="component" value="Unassembled WGS sequence"/>
</dbReference>
<evidence type="ECO:0000259" key="10">
    <source>
        <dbReference type="PROSITE" id="PS50109"/>
    </source>
</evidence>
<dbReference type="InterPro" id="IPR003661">
    <property type="entry name" value="HisK_dim/P_dom"/>
</dbReference>
<dbReference type="Pfam" id="PF00512">
    <property type="entry name" value="HisKA"/>
    <property type="match status" value="1"/>
</dbReference>
<keyword evidence="9" id="KW-1133">Transmembrane helix</keyword>
<dbReference type="PANTHER" id="PTHR43711">
    <property type="entry name" value="TWO-COMPONENT HISTIDINE KINASE"/>
    <property type="match status" value="1"/>
</dbReference>
<keyword evidence="9" id="KW-0812">Transmembrane</keyword>
<dbReference type="InterPro" id="IPR035965">
    <property type="entry name" value="PAS-like_dom_sf"/>
</dbReference>
<name>A0A841T7E1_9BACL</name>
<dbReference type="Pfam" id="PF02518">
    <property type="entry name" value="HATPase_c"/>
    <property type="match status" value="1"/>
</dbReference>
<evidence type="ECO:0000256" key="8">
    <source>
        <dbReference type="ARBA" id="ARBA00023012"/>
    </source>
</evidence>
<organism evidence="11 12">
    <name type="scientific">Cohnella thailandensis</name>
    <dbReference type="NCBI Taxonomy" id="557557"/>
    <lineage>
        <taxon>Bacteria</taxon>
        <taxon>Bacillati</taxon>
        <taxon>Bacillota</taxon>
        <taxon>Bacilli</taxon>
        <taxon>Bacillales</taxon>
        <taxon>Paenibacillaceae</taxon>
        <taxon>Cohnella</taxon>
    </lineage>
</organism>
<evidence type="ECO:0000256" key="7">
    <source>
        <dbReference type="ARBA" id="ARBA00022840"/>
    </source>
</evidence>
<dbReference type="SUPFAM" id="SSF55785">
    <property type="entry name" value="PYP-like sensor domain (PAS domain)"/>
    <property type="match status" value="1"/>
</dbReference>
<dbReference type="InterPro" id="IPR000014">
    <property type="entry name" value="PAS"/>
</dbReference>
<accession>A0A841T7E1</accession>
<evidence type="ECO:0000313" key="11">
    <source>
        <dbReference type="EMBL" id="MBB6637767.1"/>
    </source>
</evidence>
<dbReference type="PROSITE" id="PS50109">
    <property type="entry name" value="HIS_KIN"/>
    <property type="match status" value="1"/>
</dbReference>
<keyword evidence="6" id="KW-0418">Kinase</keyword>
<evidence type="ECO:0000256" key="9">
    <source>
        <dbReference type="SAM" id="Phobius"/>
    </source>
</evidence>
<keyword evidence="7" id="KW-0067">ATP-binding</keyword>
<dbReference type="Gene3D" id="3.30.450.20">
    <property type="entry name" value="PAS domain"/>
    <property type="match status" value="1"/>
</dbReference>
<dbReference type="InterPro" id="IPR005467">
    <property type="entry name" value="His_kinase_dom"/>
</dbReference>
<sequence length="594" mass="67631">MELNRWMSVLLFLVAIYGSYILALTYRKRRMPIARTMFLTMLGSAFYSVGYGFELLSCTLPGIKLSLQIEYLGIPFVSALWLYLVIQFTGTAPGYRKRLAVLLFIMPFTIYFLHLTNDWHHLIYADYVPNAGSLGPVYLTVKGPWYWVHIFYSYVVLLGGFLLFIPMYFRSAPVVRKQILILLFGAAVPMLSNVAYLFGSNLDLTPFGFTVSGITYIWGIFRFNLLRLTPIALAKAFETIRDGVVILDEEDRVVKFNPAAHQVFPEWRKRRSPVPASEAFKDDERLLERIFSAARDDHFTYRRMANDRTLFYHCRLYVLYDNTEALIGKILLFSDVTGRMEDEARLRENARQLSELNAFKDKLFTVVAHDIRDPIAVLVSMTDLLRHQTNLSQRELSEWMKEMHGQVRSTLSLVDNLLDWYRSQKGQVSYQPQECRLRQAVSHSIDLVGAKAAMRGIVLSEYVEEELMVYADREMLDLTLRNLIANAIKYASVGGFVEVSATAASSEVVVSVRDDGAGIDPETAECLRQEGAFFRKAASGERAGEARFGLALTREFVRINGGRLWFETVPGEGTTFFFTVPCSRKPAGSRVDAT</sequence>
<comment type="catalytic activity">
    <reaction evidence="1">
        <text>ATP + protein L-histidine = ADP + protein N-phospho-L-histidine.</text>
        <dbReference type="EC" id="2.7.13.3"/>
    </reaction>
</comment>
<dbReference type="CDD" id="cd00075">
    <property type="entry name" value="HATPase"/>
    <property type="match status" value="1"/>
</dbReference>
<proteinExistence type="predicted"/>
<dbReference type="SMART" id="SM00388">
    <property type="entry name" value="HisKA"/>
    <property type="match status" value="1"/>
</dbReference>
<gene>
    <name evidence="11" type="ORF">H7B67_26885</name>
</gene>
<keyword evidence="9" id="KW-0472">Membrane</keyword>
<evidence type="ECO:0000256" key="4">
    <source>
        <dbReference type="ARBA" id="ARBA00022679"/>
    </source>
</evidence>
<dbReference type="Gene3D" id="3.30.565.10">
    <property type="entry name" value="Histidine kinase-like ATPase, C-terminal domain"/>
    <property type="match status" value="1"/>
</dbReference>
<feature type="transmembrane region" description="Helical" evidence="9">
    <location>
        <begin position="65"/>
        <end position="86"/>
    </location>
</feature>
<dbReference type="SUPFAM" id="SSF47384">
    <property type="entry name" value="Homodimeric domain of signal transducing histidine kinase"/>
    <property type="match status" value="1"/>
</dbReference>
<dbReference type="CDD" id="cd00082">
    <property type="entry name" value="HisKA"/>
    <property type="match status" value="1"/>
</dbReference>
<keyword evidence="8" id="KW-0902">Two-component regulatory system</keyword>
<dbReference type="InterPro" id="IPR003594">
    <property type="entry name" value="HATPase_dom"/>
</dbReference>
<keyword evidence="5" id="KW-0547">Nucleotide-binding</keyword>
<keyword evidence="3" id="KW-0597">Phosphoprotein</keyword>
<dbReference type="SMART" id="SM00387">
    <property type="entry name" value="HATPase_c"/>
    <property type="match status" value="1"/>
</dbReference>
<dbReference type="PANTHER" id="PTHR43711:SF31">
    <property type="entry name" value="HISTIDINE KINASE"/>
    <property type="match status" value="1"/>
</dbReference>
<dbReference type="PRINTS" id="PR00344">
    <property type="entry name" value="BCTRLSENSOR"/>
</dbReference>
<keyword evidence="12" id="KW-1185">Reference proteome</keyword>
<evidence type="ECO:0000256" key="5">
    <source>
        <dbReference type="ARBA" id="ARBA00022741"/>
    </source>
</evidence>
<evidence type="ECO:0000256" key="2">
    <source>
        <dbReference type="ARBA" id="ARBA00012438"/>
    </source>
</evidence>
<evidence type="ECO:0000256" key="6">
    <source>
        <dbReference type="ARBA" id="ARBA00022777"/>
    </source>
</evidence>
<protein>
    <recommendedName>
        <fullName evidence="2">histidine kinase</fullName>
        <ecNumber evidence="2">2.7.13.3</ecNumber>
    </recommendedName>
</protein>
<dbReference type="InterPro" id="IPR036890">
    <property type="entry name" value="HATPase_C_sf"/>
</dbReference>
<dbReference type="EC" id="2.7.13.3" evidence="2"/>
<feature type="transmembrane region" description="Helical" evidence="9">
    <location>
        <begin position="98"/>
        <end position="116"/>
    </location>
</feature>
<dbReference type="GO" id="GO:0005524">
    <property type="term" value="F:ATP binding"/>
    <property type="evidence" value="ECO:0007669"/>
    <property type="project" value="UniProtKB-KW"/>
</dbReference>
<dbReference type="GO" id="GO:0000155">
    <property type="term" value="F:phosphorelay sensor kinase activity"/>
    <property type="evidence" value="ECO:0007669"/>
    <property type="project" value="InterPro"/>
</dbReference>
<feature type="transmembrane region" description="Helical" evidence="9">
    <location>
        <begin position="146"/>
        <end position="167"/>
    </location>
</feature>
<dbReference type="EMBL" id="JACJVQ010000024">
    <property type="protein sequence ID" value="MBB6637767.1"/>
    <property type="molecule type" value="Genomic_DNA"/>
</dbReference>
<dbReference type="InterPro" id="IPR004358">
    <property type="entry name" value="Sig_transdc_His_kin-like_C"/>
</dbReference>
<dbReference type="InterPro" id="IPR050736">
    <property type="entry name" value="Sensor_HK_Regulatory"/>
</dbReference>